<evidence type="ECO:0000313" key="3">
    <source>
        <dbReference type="Proteomes" id="UP001056384"/>
    </source>
</evidence>
<accession>A0A9Q9EGD3</accession>
<evidence type="ECO:0000256" key="1">
    <source>
        <dbReference type="SAM" id="MobiDB-lite"/>
    </source>
</evidence>
<feature type="compositionally biased region" description="Basic and acidic residues" evidence="1">
    <location>
        <begin position="1"/>
        <end position="26"/>
    </location>
</feature>
<feature type="region of interest" description="Disordered" evidence="1">
    <location>
        <begin position="1"/>
        <end position="30"/>
    </location>
</feature>
<dbReference type="Proteomes" id="UP001056384">
    <property type="component" value="Chromosome 3"/>
</dbReference>
<gene>
    <name evidence="2" type="ORF">Slin15195_G040200</name>
</gene>
<dbReference type="EMBL" id="CP099420">
    <property type="protein sequence ID" value="USW50701.1"/>
    <property type="molecule type" value="Genomic_DNA"/>
</dbReference>
<organism evidence="2 3">
    <name type="scientific">Septoria linicola</name>
    <dbReference type="NCBI Taxonomy" id="215465"/>
    <lineage>
        <taxon>Eukaryota</taxon>
        <taxon>Fungi</taxon>
        <taxon>Dikarya</taxon>
        <taxon>Ascomycota</taxon>
        <taxon>Pezizomycotina</taxon>
        <taxon>Dothideomycetes</taxon>
        <taxon>Dothideomycetidae</taxon>
        <taxon>Mycosphaerellales</taxon>
        <taxon>Mycosphaerellaceae</taxon>
        <taxon>Septoria</taxon>
    </lineage>
</organism>
<name>A0A9Q9EGD3_9PEZI</name>
<sequence>MARLTGRELREHRRELNEARESRRAQEAANPPRALNVDAAAVQRRTEIVAALLLFYEFLTALHIPASALKRPPHGGWPSVTAERFAFLGKTDVAIDILKHIPYISEDEIFEDYYQIYEQCVCNDYVGTRFERMAVDYQSRDAVDPVDFMGDDSPWPNVKEPEHIITLGRSAKADVGHHMFLDTRNGSVVLVEFIDGRCTDEKSMRERFESLMRGFRNLTIFPIAADDVAIQGKSPLDETQFAQLKATYQMHGWPTSEYRKDECMLAIKELFRSFS</sequence>
<keyword evidence="3" id="KW-1185">Reference proteome</keyword>
<reference evidence="2" key="1">
    <citation type="submission" date="2022-06" db="EMBL/GenBank/DDBJ databases">
        <title>Complete genome sequences of two strains of the flax pathogen Septoria linicola.</title>
        <authorList>
            <person name="Lapalu N."/>
            <person name="Simon A."/>
            <person name="Demenou B."/>
            <person name="Paumier D."/>
            <person name="Guillot M.-P."/>
            <person name="Gout L."/>
            <person name="Valade R."/>
        </authorList>
    </citation>
    <scope>NUCLEOTIDE SEQUENCE</scope>
    <source>
        <strain evidence="2">SE15195</strain>
    </source>
</reference>
<dbReference type="AlphaFoldDB" id="A0A9Q9EGD3"/>
<evidence type="ECO:0000313" key="2">
    <source>
        <dbReference type="EMBL" id="USW50701.1"/>
    </source>
</evidence>
<proteinExistence type="predicted"/>
<protein>
    <submittedName>
        <fullName evidence="2">Uncharacterized protein</fullName>
    </submittedName>
</protein>